<reference evidence="2 3" key="1">
    <citation type="submission" date="2021-03" db="EMBL/GenBank/DDBJ databases">
        <title>Genomic Encyclopedia of Type Strains, Phase III (KMG-III): the genomes of soil and plant-associated and newly described type strains.</title>
        <authorList>
            <person name="Whitman W."/>
        </authorList>
    </citation>
    <scope>NUCLEOTIDE SEQUENCE [LARGE SCALE GENOMIC DNA]</scope>
    <source>
        <strain evidence="2 3">IMMIB AFH-6</strain>
    </source>
</reference>
<dbReference type="NCBIfam" id="TIGR00229">
    <property type="entry name" value="sensory_box"/>
    <property type="match status" value="1"/>
</dbReference>
<comment type="caution">
    <text evidence="2">The sequence shown here is derived from an EMBL/GenBank/DDBJ whole genome shotgun (WGS) entry which is preliminary data.</text>
</comment>
<protein>
    <submittedName>
        <fullName evidence="2">PAS domain S-box-containing protein</fullName>
    </submittedName>
</protein>
<evidence type="ECO:0000259" key="1">
    <source>
        <dbReference type="PROSITE" id="PS50112"/>
    </source>
</evidence>
<dbReference type="InterPro" id="IPR035965">
    <property type="entry name" value="PAS-like_dom_sf"/>
</dbReference>
<name>A0ABS4STF1_9PROT</name>
<accession>A0ABS4STF1</accession>
<feature type="domain" description="PAS" evidence="1">
    <location>
        <begin position="3"/>
        <end position="73"/>
    </location>
</feature>
<dbReference type="InterPro" id="IPR013767">
    <property type="entry name" value="PAS_fold"/>
</dbReference>
<dbReference type="Pfam" id="PF00989">
    <property type="entry name" value="PAS"/>
    <property type="match status" value="1"/>
</dbReference>
<evidence type="ECO:0000313" key="2">
    <source>
        <dbReference type="EMBL" id="MBP2295844.1"/>
    </source>
</evidence>
<gene>
    <name evidence="2" type="ORF">J2851_005657</name>
</gene>
<dbReference type="Gene3D" id="3.30.450.20">
    <property type="entry name" value="PAS domain"/>
    <property type="match status" value="1"/>
</dbReference>
<keyword evidence="3" id="KW-1185">Reference proteome</keyword>
<dbReference type="CDD" id="cd00130">
    <property type="entry name" value="PAS"/>
    <property type="match status" value="1"/>
</dbReference>
<proteinExistence type="predicted"/>
<dbReference type="Proteomes" id="UP000781958">
    <property type="component" value="Unassembled WGS sequence"/>
</dbReference>
<dbReference type="EMBL" id="JAGINP010000024">
    <property type="protein sequence ID" value="MBP2295844.1"/>
    <property type="molecule type" value="Genomic_DNA"/>
</dbReference>
<organism evidence="2 3">
    <name type="scientific">Azospirillum rugosum</name>
    <dbReference type="NCBI Taxonomy" id="416170"/>
    <lineage>
        <taxon>Bacteria</taxon>
        <taxon>Pseudomonadati</taxon>
        <taxon>Pseudomonadota</taxon>
        <taxon>Alphaproteobacteria</taxon>
        <taxon>Rhodospirillales</taxon>
        <taxon>Azospirillaceae</taxon>
        <taxon>Azospirillum</taxon>
    </lineage>
</organism>
<sequence>MSSPIDFEQLARVAGDAVIISDAKGAITFWNAAAERIFGFTEQDALGQSLDLIIPERQRQRHWDGYEKTMQTGITRYGADVLRVPAVHKDGRALSIAFTVALLTAADGNMTGGSVTGIVAIVRDETSRWTEERKLRRRLAELEAATAH</sequence>
<evidence type="ECO:0000313" key="3">
    <source>
        <dbReference type="Proteomes" id="UP000781958"/>
    </source>
</evidence>
<dbReference type="PROSITE" id="PS50112">
    <property type="entry name" value="PAS"/>
    <property type="match status" value="1"/>
</dbReference>
<dbReference type="SMART" id="SM00091">
    <property type="entry name" value="PAS"/>
    <property type="match status" value="1"/>
</dbReference>
<dbReference type="InterPro" id="IPR000014">
    <property type="entry name" value="PAS"/>
</dbReference>
<dbReference type="SUPFAM" id="SSF55785">
    <property type="entry name" value="PYP-like sensor domain (PAS domain)"/>
    <property type="match status" value="1"/>
</dbReference>
<dbReference type="RefSeq" id="WP_209770460.1">
    <property type="nucleotide sequence ID" value="NZ_JAGINP010000024.1"/>
</dbReference>